<dbReference type="SUPFAM" id="SSF52091">
    <property type="entry name" value="SpoIIaa-like"/>
    <property type="match status" value="1"/>
</dbReference>
<name>A0A9X4MGL5_9CYAN</name>
<dbReference type="PANTHER" id="PTHR33495:SF2">
    <property type="entry name" value="ANTI-SIGMA FACTOR ANTAGONIST TM_1081-RELATED"/>
    <property type="match status" value="1"/>
</dbReference>
<accession>A0A9X4MGL5</accession>
<dbReference type="Gene3D" id="3.30.750.24">
    <property type="entry name" value="STAS domain"/>
    <property type="match status" value="1"/>
</dbReference>
<dbReference type="InterPro" id="IPR036513">
    <property type="entry name" value="STAS_dom_sf"/>
</dbReference>
<dbReference type="PANTHER" id="PTHR33495">
    <property type="entry name" value="ANTI-SIGMA FACTOR ANTAGONIST TM_1081-RELATED-RELATED"/>
    <property type="match status" value="1"/>
</dbReference>
<dbReference type="PROSITE" id="PS50801">
    <property type="entry name" value="STAS"/>
    <property type="match status" value="1"/>
</dbReference>
<gene>
    <name evidence="4" type="ORF">FEV09_23470</name>
</gene>
<keyword evidence="5" id="KW-1185">Reference proteome</keyword>
<reference evidence="4" key="1">
    <citation type="submission" date="2019-05" db="EMBL/GenBank/DDBJ databases">
        <title>Whole genome sequencing of Pseudanabaena catenata USMAC16.</title>
        <authorList>
            <person name="Khan Z."/>
            <person name="Omar W.M."/>
            <person name="Convey P."/>
            <person name="Merican F."/>
            <person name="Najimudin N."/>
        </authorList>
    </citation>
    <scope>NUCLEOTIDE SEQUENCE</scope>
    <source>
        <strain evidence="4">USMAC16</strain>
    </source>
</reference>
<sequence>MSDAVLVLEPKNIIDSVTGSQIRQEVGEKLNEGVEIILIDLTHITFMDSSGLGAMVATLQGVRAKGAELYLCSLNDQIKILMDLTKMNNVFKILPDRSAFDKAIA</sequence>
<evidence type="ECO:0000256" key="1">
    <source>
        <dbReference type="ARBA" id="ARBA00009013"/>
    </source>
</evidence>
<dbReference type="Pfam" id="PF01740">
    <property type="entry name" value="STAS"/>
    <property type="match status" value="1"/>
</dbReference>
<proteinExistence type="inferred from homology"/>
<dbReference type="CDD" id="cd07043">
    <property type="entry name" value="STAS_anti-anti-sigma_factors"/>
    <property type="match status" value="1"/>
</dbReference>
<dbReference type="AlphaFoldDB" id="A0A9X4MGL5"/>
<feature type="domain" description="STAS" evidence="3">
    <location>
        <begin position="1"/>
        <end position="105"/>
    </location>
</feature>
<protein>
    <recommendedName>
        <fullName evidence="2">Anti-sigma factor antagonist</fullName>
    </recommendedName>
</protein>
<comment type="caution">
    <text evidence="4">The sequence shown here is derived from an EMBL/GenBank/DDBJ whole genome shotgun (WGS) entry which is preliminary data.</text>
</comment>
<evidence type="ECO:0000256" key="2">
    <source>
        <dbReference type="RuleBase" id="RU003749"/>
    </source>
</evidence>
<evidence type="ECO:0000313" key="4">
    <source>
        <dbReference type="EMBL" id="MDG3497486.1"/>
    </source>
</evidence>
<organism evidence="4 5">
    <name type="scientific">Pseudanabaena catenata USMAC16</name>
    <dbReference type="NCBI Taxonomy" id="1855837"/>
    <lineage>
        <taxon>Bacteria</taxon>
        <taxon>Bacillati</taxon>
        <taxon>Cyanobacteriota</taxon>
        <taxon>Cyanophyceae</taxon>
        <taxon>Pseudanabaenales</taxon>
        <taxon>Pseudanabaenaceae</taxon>
        <taxon>Pseudanabaena</taxon>
    </lineage>
</organism>
<comment type="similarity">
    <text evidence="1 2">Belongs to the anti-sigma-factor antagonist family.</text>
</comment>
<evidence type="ECO:0000313" key="5">
    <source>
        <dbReference type="Proteomes" id="UP001152872"/>
    </source>
</evidence>
<dbReference type="GO" id="GO:0043856">
    <property type="term" value="F:anti-sigma factor antagonist activity"/>
    <property type="evidence" value="ECO:0007669"/>
    <property type="project" value="InterPro"/>
</dbReference>
<dbReference type="InterPro" id="IPR003658">
    <property type="entry name" value="Anti-sigma_ant"/>
</dbReference>
<dbReference type="RefSeq" id="WP_009629730.1">
    <property type="nucleotide sequence ID" value="NZ_VBTY01000391.1"/>
</dbReference>
<dbReference type="EMBL" id="VBTY01000391">
    <property type="protein sequence ID" value="MDG3497486.1"/>
    <property type="molecule type" value="Genomic_DNA"/>
</dbReference>
<dbReference type="NCBIfam" id="TIGR00377">
    <property type="entry name" value="ant_ant_sig"/>
    <property type="match status" value="1"/>
</dbReference>
<dbReference type="Proteomes" id="UP001152872">
    <property type="component" value="Unassembled WGS sequence"/>
</dbReference>
<evidence type="ECO:0000259" key="3">
    <source>
        <dbReference type="PROSITE" id="PS50801"/>
    </source>
</evidence>
<dbReference type="InterPro" id="IPR002645">
    <property type="entry name" value="STAS_dom"/>
</dbReference>